<reference evidence="3 4" key="1">
    <citation type="submission" date="2020-08" db="EMBL/GenBank/DDBJ databases">
        <title>Genomic Encyclopedia of Type Strains, Phase III (KMG-III): the genomes of soil and plant-associated and newly described type strains.</title>
        <authorList>
            <person name="Whitman W."/>
        </authorList>
    </citation>
    <scope>NUCLEOTIDE SEQUENCE [LARGE SCALE GENOMIC DNA]</scope>
    <source>
        <strain evidence="3 4">CECT 3313</strain>
    </source>
</reference>
<feature type="transmembrane region" description="Helical" evidence="2">
    <location>
        <begin position="370"/>
        <end position="391"/>
    </location>
</feature>
<protein>
    <submittedName>
        <fullName evidence="3">Putative membrane-anchored protein</fullName>
    </submittedName>
</protein>
<feature type="transmembrane region" description="Helical" evidence="2">
    <location>
        <begin position="345"/>
        <end position="364"/>
    </location>
</feature>
<organism evidence="3 4">
    <name type="scientific">Streptomyces echinatus</name>
    <dbReference type="NCBI Taxonomy" id="67293"/>
    <lineage>
        <taxon>Bacteria</taxon>
        <taxon>Bacillati</taxon>
        <taxon>Actinomycetota</taxon>
        <taxon>Actinomycetes</taxon>
        <taxon>Kitasatosporales</taxon>
        <taxon>Streptomycetaceae</taxon>
        <taxon>Streptomyces</taxon>
    </lineage>
</organism>
<keyword evidence="2" id="KW-0812">Transmembrane</keyword>
<proteinExistence type="predicted"/>
<dbReference type="AlphaFoldDB" id="A0A7W9PSC5"/>
<feature type="transmembrane region" description="Helical" evidence="2">
    <location>
        <begin position="398"/>
        <end position="416"/>
    </location>
</feature>
<name>A0A7W9PSC5_9ACTN</name>
<feature type="transmembrane region" description="Helical" evidence="2">
    <location>
        <begin position="278"/>
        <end position="295"/>
    </location>
</feature>
<feature type="non-terminal residue" evidence="3">
    <location>
        <position position="1"/>
    </location>
</feature>
<keyword evidence="2" id="KW-1133">Transmembrane helix</keyword>
<keyword evidence="4" id="KW-1185">Reference proteome</keyword>
<evidence type="ECO:0000256" key="1">
    <source>
        <dbReference type="SAM" id="MobiDB-lite"/>
    </source>
</evidence>
<comment type="caution">
    <text evidence="3">The sequence shown here is derived from an EMBL/GenBank/DDBJ whole genome shotgun (WGS) entry which is preliminary data.</text>
</comment>
<sequence length="469" mass="50172">FDVGAGLRRLAREAGYTASARPAPRRRTRASTAADREMPPGPCAGHQLAVIARWVLKQPQAADHVQRSAQEIGNEDTVALHEASAEDLDVDGAQVFACMLYLAGHPESACFWWQLAAGAGHRIAACSVLGMGKAAFFRHGGRSGGKGWAYGGGTQLFTVAMLLVQEVGCARCRASSQDVFRFPVSLSWAMTYETSETSAVPEGGIPPVPARHRLRWNKVPEVTLYFWIIKVLCTTVGETAADLLNEKAGLGLTGVSVLMSALLAVVLVVQFRTTAYRAGVYWLAVALISVVGTLISDNLTDDMGVPLETSTTVFAILLAIMFVVWYRRERTLSILSIDTTSRESFYWLAVLFTFALGTAAGDLVSERMDLGYWLSAALFAAAIAAVAIAHFALGLDAVWSFWIAYILTRPLGASVGDYLSQPTGDGGLGLGTVITSVLFLAVILGLVLYLSVTCKDVTESESASAQHVA</sequence>
<evidence type="ECO:0000313" key="4">
    <source>
        <dbReference type="Proteomes" id="UP000585836"/>
    </source>
</evidence>
<evidence type="ECO:0000256" key="2">
    <source>
        <dbReference type="SAM" id="Phobius"/>
    </source>
</evidence>
<dbReference type="Pfam" id="PF03988">
    <property type="entry name" value="DUF347"/>
    <property type="match status" value="4"/>
</dbReference>
<accession>A0A7W9PSC5</accession>
<dbReference type="InterPro" id="IPR007136">
    <property type="entry name" value="DUF347"/>
</dbReference>
<feature type="region of interest" description="Disordered" evidence="1">
    <location>
        <begin position="16"/>
        <end position="39"/>
    </location>
</feature>
<feature type="transmembrane region" description="Helical" evidence="2">
    <location>
        <begin position="307"/>
        <end position="325"/>
    </location>
</feature>
<evidence type="ECO:0000313" key="3">
    <source>
        <dbReference type="EMBL" id="MBB5927070.1"/>
    </source>
</evidence>
<feature type="transmembrane region" description="Helical" evidence="2">
    <location>
        <begin position="250"/>
        <end position="271"/>
    </location>
</feature>
<dbReference type="EMBL" id="JACHJK010000003">
    <property type="protein sequence ID" value="MBB5927070.1"/>
    <property type="molecule type" value="Genomic_DNA"/>
</dbReference>
<dbReference type="Proteomes" id="UP000585836">
    <property type="component" value="Unassembled WGS sequence"/>
</dbReference>
<keyword evidence="2" id="KW-0472">Membrane</keyword>
<gene>
    <name evidence="3" type="ORF">FHS34_002526</name>
</gene>
<feature type="transmembrane region" description="Helical" evidence="2">
    <location>
        <begin position="428"/>
        <end position="450"/>
    </location>
</feature>